<dbReference type="EMBL" id="GALX01001628">
    <property type="protein sequence ID" value="JAB66838.1"/>
    <property type="molecule type" value="Transcribed_RNA"/>
</dbReference>
<dbReference type="AlphaFoldDB" id="V5H1V4"/>
<evidence type="ECO:0008006" key="2">
    <source>
        <dbReference type="Google" id="ProtNLM"/>
    </source>
</evidence>
<proteinExistence type="predicted"/>
<protein>
    <recommendedName>
        <fullName evidence="2">RNA-directed DNA polymerase from mobile element jockey</fullName>
    </recommendedName>
</protein>
<reference evidence="1" key="1">
    <citation type="submission" date="2013-07" db="EMBL/GenBank/DDBJ databases">
        <title>Midgut Transcriptome Profiling of Anoplphora glabripennis, a Lignocellulose Degrading, Wood-Boring Cerambycid.</title>
        <authorList>
            <person name="Scully E.D."/>
            <person name="Hoover K."/>
            <person name="Carlson J.E."/>
            <person name="Tien M."/>
            <person name="Geib S.M."/>
        </authorList>
    </citation>
    <scope>NUCLEOTIDE SEQUENCE</scope>
</reference>
<name>V5H1V4_ANOGL</name>
<accession>V5H1V4</accession>
<evidence type="ECO:0000313" key="1">
    <source>
        <dbReference type="EMBL" id="JAB66838.1"/>
    </source>
</evidence>
<feature type="non-terminal residue" evidence="1">
    <location>
        <position position="110"/>
    </location>
</feature>
<organism evidence="1">
    <name type="scientific">Anoplophora glabripennis</name>
    <name type="common">Asian longhorn beetle</name>
    <name type="synonym">Anoplophora nobilis</name>
    <dbReference type="NCBI Taxonomy" id="217634"/>
    <lineage>
        <taxon>Eukaryota</taxon>
        <taxon>Metazoa</taxon>
        <taxon>Ecdysozoa</taxon>
        <taxon>Arthropoda</taxon>
        <taxon>Hexapoda</taxon>
        <taxon>Insecta</taxon>
        <taxon>Pterygota</taxon>
        <taxon>Neoptera</taxon>
        <taxon>Endopterygota</taxon>
        <taxon>Coleoptera</taxon>
        <taxon>Polyphaga</taxon>
        <taxon>Cucujiformia</taxon>
        <taxon>Chrysomeloidea</taxon>
        <taxon>Cerambycidae</taxon>
        <taxon>Lamiinae</taxon>
        <taxon>Lamiini</taxon>
        <taxon>Anoplophora</taxon>
    </lineage>
</organism>
<feature type="non-terminal residue" evidence="1">
    <location>
        <position position="1"/>
    </location>
</feature>
<sequence>IIHDIPKFDLYTSHDFGVDCRLREFKVIEMNALRKVIDALPNKSGCDGIPTNIIKDTFEIIGNRFLDVVNCSLQSGVFPDAWTNSFVTPIPKVINTILCDQYRPSNSLPV</sequence>